<dbReference type="PROSITE" id="PS51713">
    <property type="entry name" value="G_ERA"/>
    <property type="match status" value="1"/>
</dbReference>
<feature type="region of interest" description="G2" evidence="13">
    <location>
        <begin position="50"/>
        <end position="54"/>
    </location>
</feature>
<dbReference type="eggNOG" id="COG1159">
    <property type="taxonomic scope" value="Bacteria"/>
</dbReference>
<dbReference type="Pfam" id="PF07650">
    <property type="entry name" value="KH_2"/>
    <property type="match status" value="1"/>
</dbReference>
<dbReference type="HAMAP" id="MF_00367">
    <property type="entry name" value="GTPase_Era"/>
    <property type="match status" value="1"/>
</dbReference>
<dbReference type="GO" id="GO:0005886">
    <property type="term" value="C:plasma membrane"/>
    <property type="evidence" value="ECO:0007669"/>
    <property type="project" value="UniProtKB-SubCell"/>
</dbReference>
<evidence type="ECO:0000256" key="12">
    <source>
        <dbReference type="HAMAP-Rule" id="MF_00367"/>
    </source>
</evidence>
<dbReference type="EMBL" id="AP009384">
    <property type="protein sequence ID" value="BAF88003.1"/>
    <property type="molecule type" value="Genomic_DNA"/>
</dbReference>
<dbReference type="InterPro" id="IPR006073">
    <property type="entry name" value="GTP-bd"/>
</dbReference>
<dbReference type="GO" id="GO:0005829">
    <property type="term" value="C:cytosol"/>
    <property type="evidence" value="ECO:0007669"/>
    <property type="project" value="TreeGrafter"/>
</dbReference>
<dbReference type="NCBIfam" id="TIGR00231">
    <property type="entry name" value="small_GTP"/>
    <property type="match status" value="1"/>
</dbReference>
<dbReference type="Pfam" id="PF01926">
    <property type="entry name" value="MMR_HSR1"/>
    <property type="match status" value="1"/>
</dbReference>
<dbReference type="HOGENOM" id="CLU_038009_1_1_5"/>
<keyword evidence="9 12" id="KW-0694">RNA-binding</keyword>
<dbReference type="PRINTS" id="PR00326">
    <property type="entry name" value="GTP1OBG"/>
</dbReference>
<dbReference type="GO" id="GO:0000028">
    <property type="term" value="P:ribosomal small subunit assembly"/>
    <property type="evidence" value="ECO:0007669"/>
    <property type="project" value="TreeGrafter"/>
</dbReference>
<dbReference type="NCBIfam" id="TIGR00436">
    <property type="entry name" value="era"/>
    <property type="match status" value="1"/>
</dbReference>
<comment type="similarity">
    <text evidence="1 12 13 14">Belongs to the TRAFAC class TrmE-Era-EngA-EngB-Septin-like GTPase superfamily. Era GTPase family.</text>
</comment>
<comment type="subunit">
    <text evidence="12">Monomer.</text>
</comment>
<evidence type="ECO:0000259" key="15">
    <source>
        <dbReference type="PROSITE" id="PS50823"/>
    </source>
</evidence>
<evidence type="ECO:0000256" key="4">
    <source>
        <dbReference type="ARBA" id="ARBA00022490"/>
    </source>
</evidence>
<evidence type="ECO:0000256" key="11">
    <source>
        <dbReference type="ARBA" id="ARBA00023136"/>
    </source>
</evidence>
<keyword evidence="6 12" id="KW-0997">Cell inner membrane</keyword>
<feature type="region of interest" description="G3" evidence="13">
    <location>
        <begin position="71"/>
        <end position="74"/>
    </location>
</feature>
<evidence type="ECO:0000259" key="16">
    <source>
        <dbReference type="PROSITE" id="PS51713"/>
    </source>
</evidence>
<feature type="region of interest" description="G1" evidence="13">
    <location>
        <begin position="24"/>
        <end position="31"/>
    </location>
</feature>
<reference evidence="17 18" key="1">
    <citation type="journal article" date="2007" name="Appl. Environ. Microbiol.">
        <title>Rhizobial factors required for stem nodule maturation and maintenance in Sesbania rostrata-Azorhizobium caulinodans ORS571 symbiosis.</title>
        <authorList>
            <person name="Suzuki S."/>
            <person name="Aono T."/>
            <person name="Lee KB."/>
            <person name="Suzuki T."/>
            <person name="Liu CT."/>
            <person name="Miwa H."/>
            <person name="Wakao S."/>
            <person name="Iki T."/>
            <person name="Oyaizu H."/>
        </authorList>
    </citation>
    <scope>NUCLEOTIDE SEQUENCE [LARGE SCALE GENOMIC DNA]</scope>
    <source>
        <strain evidence="18">ATCC 43989 / DSM 5975 / JCM 20966 / LMG 6465 / NBRC 14845 / NCIMB 13405 / ORS 571</strain>
    </source>
</reference>
<evidence type="ECO:0000256" key="6">
    <source>
        <dbReference type="ARBA" id="ARBA00022519"/>
    </source>
</evidence>
<dbReference type="GO" id="GO:0005525">
    <property type="term" value="F:GTP binding"/>
    <property type="evidence" value="ECO:0007669"/>
    <property type="project" value="UniProtKB-UniRule"/>
</dbReference>
<evidence type="ECO:0000256" key="2">
    <source>
        <dbReference type="ARBA" id="ARBA00020484"/>
    </source>
</evidence>
<dbReference type="InterPro" id="IPR005225">
    <property type="entry name" value="Small_GTP-bd"/>
</dbReference>
<keyword evidence="7 12" id="KW-0699">rRNA-binding</keyword>
<dbReference type="CDD" id="cd04163">
    <property type="entry name" value="Era"/>
    <property type="match status" value="1"/>
</dbReference>
<dbReference type="SUPFAM" id="SSF54814">
    <property type="entry name" value="Prokaryotic type KH domain (KH-domain type II)"/>
    <property type="match status" value="1"/>
</dbReference>
<gene>
    <name evidence="12" type="primary">era</name>
    <name evidence="17" type="ordered locus">AZC_2005</name>
</gene>
<organism evidence="17 18">
    <name type="scientific">Azorhizobium caulinodans (strain ATCC 43989 / DSM 5975 / JCM 20966 / LMG 6465 / NBRC 14845 / NCIMB 13405 / ORS 571)</name>
    <dbReference type="NCBI Taxonomy" id="438753"/>
    <lineage>
        <taxon>Bacteria</taxon>
        <taxon>Pseudomonadati</taxon>
        <taxon>Pseudomonadota</taxon>
        <taxon>Alphaproteobacteria</taxon>
        <taxon>Hyphomicrobiales</taxon>
        <taxon>Xanthobacteraceae</taxon>
        <taxon>Azorhizobium</taxon>
    </lineage>
</organism>
<dbReference type="PROSITE" id="PS50823">
    <property type="entry name" value="KH_TYPE_2"/>
    <property type="match status" value="1"/>
</dbReference>
<dbReference type="PANTHER" id="PTHR42698:SF1">
    <property type="entry name" value="GTPASE ERA, MITOCHONDRIAL"/>
    <property type="match status" value="1"/>
</dbReference>
<evidence type="ECO:0000256" key="8">
    <source>
        <dbReference type="ARBA" id="ARBA00022741"/>
    </source>
</evidence>
<feature type="region of interest" description="G5" evidence="13">
    <location>
        <begin position="162"/>
        <end position="164"/>
    </location>
</feature>
<comment type="subcellular location">
    <subcellularLocation>
        <location evidence="12">Cytoplasm</location>
    </subcellularLocation>
    <subcellularLocation>
        <location evidence="12">Cell inner membrane</location>
        <topology evidence="12">Peripheral membrane protein</topology>
    </subcellularLocation>
</comment>
<dbReference type="SUPFAM" id="SSF52540">
    <property type="entry name" value="P-loop containing nucleoside triphosphate hydrolases"/>
    <property type="match status" value="1"/>
</dbReference>
<feature type="binding site" evidence="12">
    <location>
        <begin position="71"/>
        <end position="75"/>
    </location>
    <ligand>
        <name>GTP</name>
        <dbReference type="ChEBI" id="CHEBI:37565"/>
    </ligand>
</feature>
<evidence type="ECO:0000256" key="13">
    <source>
        <dbReference type="PROSITE-ProRule" id="PRU01050"/>
    </source>
</evidence>
<name>A8I3B8_AZOC5</name>
<dbReference type="GO" id="GO:0070181">
    <property type="term" value="F:small ribosomal subunit rRNA binding"/>
    <property type="evidence" value="ECO:0007669"/>
    <property type="project" value="UniProtKB-UniRule"/>
</dbReference>
<reference evidence="17 18" key="4">
    <citation type="journal article" date="2009" name="Appl. Environ. Microbiol.">
        <title>Comparative genome-wide transcriptional profiling of Azorhizobium caulinodans ORS571 grown under free-living and symbiotic conditions.</title>
        <authorList>
            <person name="Tsukada S."/>
            <person name="Aono T."/>
            <person name="Akiba N."/>
            <person name="Lee KB."/>
            <person name="Liu CT."/>
            <person name="Toyazaki H."/>
            <person name="Oyaizu H."/>
        </authorList>
    </citation>
    <scope>NUCLEOTIDE SEQUENCE [LARGE SCALE GENOMIC DNA]</scope>
    <source>
        <strain evidence="18">ATCC 43989 / DSM 5975 / JCM 20966 / LMG 6465 / NBRC 14845 / NCIMB 13405 / ORS 571</strain>
    </source>
</reference>
<dbReference type="InterPro" id="IPR027417">
    <property type="entry name" value="P-loop_NTPase"/>
</dbReference>
<reference evidence="17 18" key="5">
    <citation type="journal article" date="2010" name="Appl. Environ. Microbiol.">
        <title>phrR-like gene praR of Azorhizobium caulinodans ORS571 is essential for symbiosis with Sesbania rostrata and is involved in expression of reb genes.</title>
        <authorList>
            <person name="Akiba N."/>
            <person name="Aono T."/>
            <person name="Toyazaki H."/>
            <person name="Sato S."/>
            <person name="Oyaizu H."/>
        </authorList>
    </citation>
    <scope>NUCLEOTIDE SEQUENCE [LARGE SCALE GENOMIC DNA]</scope>
    <source>
        <strain evidence="18">ATCC 43989 / DSM 5975 / JCM 20966 / LMG 6465 / NBRC 14845 / NCIMB 13405 / ORS 571</strain>
    </source>
</reference>
<feature type="region of interest" description="G4" evidence="13">
    <location>
        <begin position="133"/>
        <end position="136"/>
    </location>
</feature>
<evidence type="ECO:0000313" key="18">
    <source>
        <dbReference type="Proteomes" id="UP000000270"/>
    </source>
</evidence>
<evidence type="ECO:0000256" key="3">
    <source>
        <dbReference type="ARBA" id="ARBA00022475"/>
    </source>
</evidence>
<feature type="binding site" evidence="12">
    <location>
        <begin position="24"/>
        <end position="31"/>
    </location>
    <ligand>
        <name>GTP</name>
        <dbReference type="ChEBI" id="CHEBI:37565"/>
    </ligand>
</feature>
<feature type="binding site" evidence="12">
    <location>
        <begin position="133"/>
        <end position="136"/>
    </location>
    <ligand>
        <name>GTP</name>
        <dbReference type="ChEBI" id="CHEBI:37565"/>
    </ligand>
</feature>
<dbReference type="GO" id="GO:0003924">
    <property type="term" value="F:GTPase activity"/>
    <property type="evidence" value="ECO:0007669"/>
    <property type="project" value="UniProtKB-UniRule"/>
</dbReference>
<dbReference type="InterPro" id="IPR030388">
    <property type="entry name" value="G_ERA_dom"/>
</dbReference>
<dbReference type="FunFam" id="3.30.300.20:FF:000031">
    <property type="entry name" value="GTPase Era"/>
    <property type="match status" value="1"/>
</dbReference>
<sequence>MNGLERAEAEGAEPTRCGFVALLGAPNAGKSTLTNQLVGTKVSIVSHKVQTTRAIVRGIALEGPSQVILVDTPGIFSPKRRLERAMVNTAWTSASDADVVALLVDANRGIDENVESILKPLAEVKRPRALILNKIDMIRRDTLLELAQKLTERLSFERVFMVSALKGDGVDDVRTWFAEKVPFGPWLYPEDQISDAPMRMLAAEITREKLFLRLHDELPYRSTVETDSWKELRDKSVRIEQTIFVERESQRKIVLGKAGATIKAISSESRAEISEIIEAPVHLFLFVKVRENWADDPERYREMGLEFPHGD</sequence>
<feature type="domain" description="KH type-2" evidence="15">
    <location>
        <begin position="214"/>
        <end position="291"/>
    </location>
</feature>
<dbReference type="Proteomes" id="UP000000270">
    <property type="component" value="Chromosome"/>
</dbReference>
<evidence type="ECO:0000256" key="1">
    <source>
        <dbReference type="ARBA" id="ARBA00007921"/>
    </source>
</evidence>
<reference evidence="17 18" key="6">
    <citation type="journal article" date="2011" name="Appl. Environ. Microbiol.">
        <title>Involvement of the azorhizobial chromosome partition gene (parA) in the onset of bacteroid differentiation during Sesbania rostrata stem nodule development.</title>
        <authorList>
            <person name="Liu CT."/>
            <person name="Lee KB."/>
            <person name="Wang YS."/>
            <person name="Peng MH."/>
            <person name="Lee KT."/>
            <person name="Suzuki S."/>
            <person name="Suzuki T."/>
            <person name="Oyaizu H."/>
        </authorList>
    </citation>
    <scope>NUCLEOTIDE SEQUENCE [LARGE SCALE GENOMIC DNA]</scope>
    <source>
        <strain evidence="18">ATCC 43989 / DSM 5975 / JCM 20966 / LMG 6465 / NBRC 14845 / NCIMB 13405 / ORS 571</strain>
    </source>
</reference>
<keyword evidence="8 12" id="KW-0547">Nucleotide-binding</keyword>
<dbReference type="NCBIfam" id="NF000908">
    <property type="entry name" value="PRK00089.1"/>
    <property type="match status" value="1"/>
</dbReference>
<reference evidence="18" key="2">
    <citation type="submission" date="2007-04" db="EMBL/GenBank/DDBJ databases">
        <title>Complete genome sequence of the nitrogen-fixing bacterium Azorhizobium caulinodans ORS571.</title>
        <authorList>
            <person name="Lee K.B."/>
            <person name="Backer P.D."/>
            <person name="Aono T."/>
            <person name="Liu C.T."/>
            <person name="Suzuki S."/>
            <person name="Suzuki T."/>
            <person name="Kaneko T."/>
            <person name="Yamada M."/>
            <person name="Tabata S."/>
            <person name="Kupfer D.M."/>
            <person name="Najar F.Z."/>
            <person name="Wiley G.B."/>
            <person name="Roe B."/>
            <person name="Binnewies T."/>
            <person name="Ussery D."/>
            <person name="Vereecke D."/>
            <person name="Gevers D."/>
            <person name="Holsters M."/>
            <person name="Oyaizu H."/>
        </authorList>
    </citation>
    <scope>NUCLEOTIDE SEQUENCE [LARGE SCALE GENOMIC DNA]</scope>
    <source>
        <strain evidence="18">ATCC 43989 / DSM 5975 / JCM 20966 / LMG 6465 / NBRC 14845 / NCIMB 13405 / ORS 571</strain>
    </source>
</reference>
<evidence type="ECO:0000256" key="14">
    <source>
        <dbReference type="RuleBase" id="RU003761"/>
    </source>
</evidence>
<evidence type="ECO:0000313" key="17">
    <source>
        <dbReference type="EMBL" id="BAF88003.1"/>
    </source>
</evidence>
<dbReference type="CDD" id="cd22534">
    <property type="entry name" value="KH-II_Era"/>
    <property type="match status" value="1"/>
</dbReference>
<reference evidence="17 18" key="3">
    <citation type="journal article" date="2008" name="BMC Genomics">
        <title>The genome of the versatile nitrogen fixer Azorhizobium caulinodans ORS571.</title>
        <authorList>
            <person name="Lee KB."/>
            <person name="Backer P.D."/>
            <person name="Aono T."/>
            <person name="Liu CT."/>
            <person name="Suzuki S."/>
            <person name="Suzuki T."/>
            <person name="Kaneko T."/>
            <person name="Yamada M."/>
            <person name="Tabata S."/>
            <person name="Kupfer D.M."/>
            <person name="Najar F.Z."/>
            <person name="Wiley G.B."/>
            <person name="Roe B."/>
            <person name="Binnewies T.T."/>
            <person name="Ussery D.W."/>
            <person name="D'Haeze W."/>
            <person name="Herder J.D."/>
            <person name="Gevers D."/>
            <person name="Vereecke D."/>
            <person name="Holsters M."/>
            <person name="Oyaizu H."/>
        </authorList>
    </citation>
    <scope>NUCLEOTIDE SEQUENCE [LARGE SCALE GENOMIC DNA]</scope>
    <source>
        <strain evidence="18">ATCC 43989 / DSM 5975 / JCM 20966 / LMG 6465 / NBRC 14845 / NCIMB 13405 / ORS 571</strain>
    </source>
</reference>
<keyword evidence="5 12" id="KW-0690">Ribosome biogenesis</keyword>
<dbReference type="InterPro" id="IPR004044">
    <property type="entry name" value="KH_dom_type_2"/>
</dbReference>
<dbReference type="STRING" id="438753.AZC_2005"/>
<dbReference type="Gene3D" id="3.40.50.300">
    <property type="entry name" value="P-loop containing nucleotide triphosphate hydrolases"/>
    <property type="match status" value="1"/>
</dbReference>
<dbReference type="InterPro" id="IPR015946">
    <property type="entry name" value="KH_dom-like_a/b"/>
</dbReference>
<keyword evidence="18" id="KW-1185">Reference proteome</keyword>
<dbReference type="RefSeq" id="WP_012170532.1">
    <property type="nucleotide sequence ID" value="NC_009937.1"/>
</dbReference>
<keyword evidence="11 12" id="KW-0472">Membrane</keyword>
<accession>A8I3B8</accession>
<protein>
    <recommendedName>
        <fullName evidence="2 12">GTPase Era</fullName>
    </recommendedName>
</protein>
<dbReference type="InterPro" id="IPR005662">
    <property type="entry name" value="GTPase_Era-like"/>
</dbReference>
<dbReference type="FunFam" id="3.40.50.300:FF:001190">
    <property type="entry name" value="GTP-binding protein ERG"/>
    <property type="match status" value="1"/>
</dbReference>
<dbReference type="InterPro" id="IPR009019">
    <property type="entry name" value="KH_sf_prok-type"/>
</dbReference>
<evidence type="ECO:0000256" key="7">
    <source>
        <dbReference type="ARBA" id="ARBA00022730"/>
    </source>
</evidence>
<keyword evidence="10 12" id="KW-0342">GTP-binding</keyword>
<feature type="domain" description="Era-type G" evidence="16">
    <location>
        <begin position="16"/>
        <end position="183"/>
    </location>
</feature>
<evidence type="ECO:0000256" key="10">
    <source>
        <dbReference type="ARBA" id="ARBA00023134"/>
    </source>
</evidence>
<evidence type="ECO:0000256" key="9">
    <source>
        <dbReference type="ARBA" id="ARBA00022884"/>
    </source>
</evidence>
<proteinExistence type="inferred from homology"/>
<keyword evidence="4 12" id="KW-0963">Cytoplasm</keyword>
<dbReference type="PANTHER" id="PTHR42698">
    <property type="entry name" value="GTPASE ERA"/>
    <property type="match status" value="1"/>
</dbReference>
<dbReference type="KEGG" id="azc:AZC_2005"/>
<comment type="function">
    <text evidence="12">An essential GTPase that binds both GDP and GTP, with rapid nucleotide exchange. Plays a role in 16S rRNA processing and 30S ribosomal subunit biogenesis and possibly also in cell cycle regulation and energy metabolism.</text>
</comment>
<dbReference type="AlphaFoldDB" id="A8I3B8"/>
<dbReference type="Gene3D" id="3.30.300.20">
    <property type="match status" value="1"/>
</dbReference>
<evidence type="ECO:0000256" key="5">
    <source>
        <dbReference type="ARBA" id="ARBA00022517"/>
    </source>
</evidence>
<keyword evidence="3 12" id="KW-1003">Cell membrane</keyword>
<dbReference type="GO" id="GO:0043024">
    <property type="term" value="F:ribosomal small subunit binding"/>
    <property type="evidence" value="ECO:0007669"/>
    <property type="project" value="TreeGrafter"/>
</dbReference>